<proteinExistence type="predicted"/>
<feature type="region of interest" description="Disordered" evidence="1">
    <location>
        <begin position="276"/>
        <end position="308"/>
    </location>
</feature>
<feature type="region of interest" description="Disordered" evidence="1">
    <location>
        <begin position="1"/>
        <end position="121"/>
    </location>
</feature>
<evidence type="ECO:0000256" key="1">
    <source>
        <dbReference type="SAM" id="MobiDB-lite"/>
    </source>
</evidence>
<feature type="compositionally biased region" description="Low complexity" evidence="1">
    <location>
        <begin position="92"/>
        <end position="111"/>
    </location>
</feature>
<gene>
    <name evidence="3" type="ORF">A3G14_04720</name>
</gene>
<evidence type="ECO:0000313" key="3">
    <source>
        <dbReference type="EMBL" id="OGE12398.1"/>
    </source>
</evidence>
<accession>A0A1F5I7M9</accession>
<keyword evidence="2" id="KW-0472">Membrane</keyword>
<feature type="transmembrane region" description="Helical" evidence="2">
    <location>
        <begin position="533"/>
        <end position="553"/>
    </location>
</feature>
<sequence length="582" mass="64342">MAGDVPETPPTGPEVQGSGQPPAAPEPQTPEQQVAAQAEAAAAPELGQAEAQPEEGLEALAQDVDQAAAGGLQPDINIEPLREVPPQTAETPQVPEPQVEAAPPQPAVEAQTVDAGDARAQAEADVAQFQTQLQGYRQMPENQFNAEVQRATLVEQQLRDMANTQARISPEQRQQFINDWNQARGELALLQTVANERSGASTGINERDQIRQRERQRAERIADLGTKSADELKGLNEQKQSVARTLEQRLRDEQAKPQGEQDANAIKAIEDELREAKGEADEVKGVYEQKSGQHETEQTQEDRETKAKELEDLQREAADPGQLRANIDDWKRQITDLEDEIDKLDERITGTKSDEKRTQLEDKKSELTEKLVNLRQTLKKDQDALEKALQRERDEFTLKDRMSQDTLRRVSRQDYLQMDEEARSKYLQEIMEVTQDATEAKIRKIQEAIGQGQPLSIEDRAQYSRYLADRIINQGGRGDLELEYFMGIAAEYPEMAQAVFDRVTRAESAKKTLKERFPNNWEKMINFAKRHPAWMAILIALLVGGAAAVGAAVAPAAGIGLGLGGSGAAAGGAGLFGRADRK</sequence>
<name>A0A1F5I7M9_9BACT</name>
<reference evidence="3 4" key="1">
    <citation type="journal article" date="2016" name="Nat. Commun.">
        <title>Thousands of microbial genomes shed light on interconnected biogeochemical processes in an aquifer system.</title>
        <authorList>
            <person name="Anantharaman K."/>
            <person name="Brown C.T."/>
            <person name="Hug L.A."/>
            <person name="Sharon I."/>
            <person name="Castelle C.J."/>
            <person name="Probst A.J."/>
            <person name="Thomas B.C."/>
            <person name="Singh A."/>
            <person name="Wilkins M.J."/>
            <person name="Karaoz U."/>
            <person name="Brodie E.L."/>
            <person name="Williams K.H."/>
            <person name="Hubbard S.S."/>
            <person name="Banfield J.F."/>
        </authorList>
    </citation>
    <scope>NUCLEOTIDE SEQUENCE [LARGE SCALE GENOMIC DNA]</scope>
</reference>
<comment type="caution">
    <text evidence="3">The sequence shown here is derived from an EMBL/GenBank/DDBJ whole genome shotgun (WGS) entry which is preliminary data.</text>
</comment>
<dbReference type="AlphaFoldDB" id="A0A1F5I7M9"/>
<dbReference type="EMBL" id="MFBY01000056">
    <property type="protein sequence ID" value="OGE12398.1"/>
    <property type="molecule type" value="Genomic_DNA"/>
</dbReference>
<feature type="transmembrane region" description="Helical" evidence="2">
    <location>
        <begin position="559"/>
        <end position="577"/>
    </location>
</feature>
<evidence type="ECO:0000313" key="4">
    <source>
        <dbReference type="Proteomes" id="UP000177300"/>
    </source>
</evidence>
<keyword evidence="2" id="KW-0812">Transmembrane</keyword>
<dbReference type="Proteomes" id="UP000177300">
    <property type="component" value="Unassembled WGS sequence"/>
</dbReference>
<feature type="compositionally biased region" description="Basic and acidic residues" evidence="1">
    <location>
        <begin position="205"/>
        <end position="236"/>
    </location>
</feature>
<keyword evidence="2" id="KW-1133">Transmembrane helix</keyword>
<feature type="compositionally biased region" description="Low complexity" evidence="1">
    <location>
        <begin position="29"/>
        <end position="51"/>
    </location>
</feature>
<evidence type="ECO:0000256" key="2">
    <source>
        <dbReference type="SAM" id="Phobius"/>
    </source>
</evidence>
<feature type="region of interest" description="Disordered" evidence="1">
    <location>
        <begin position="197"/>
        <end position="238"/>
    </location>
</feature>
<protein>
    <submittedName>
        <fullName evidence="3">Uncharacterized protein</fullName>
    </submittedName>
</protein>
<organism evidence="3 4">
    <name type="scientific">Candidatus Curtissbacteria bacterium RIFCSPLOWO2_12_FULL_38_9</name>
    <dbReference type="NCBI Taxonomy" id="1797735"/>
    <lineage>
        <taxon>Bacteria</taxon>
        <taxon>Candidatus Curtissiibacteriota</taxon>
    </lineage>
</organism>